<dbReference type="AlphaFoldDB" id="A0A0A8Z124"/>
<reference evidence="2" key="2">
    <citation type="journal article" date="2015" name="Data Brief">
        <title>Shoot transcriptome of the giant reed, Arundo donax.</title>
        <authorList>
            <person name="Barrero R.A."/>
            <person name="Guerrero F.D."/>
            <person name="Moolhuijzen P."/>
            <person name="Goolsby J.A."/>
            <person name="Tidwell J."/>
            <person name="Bellgard S.E."/>
            <person name="Bellgard M.I."/>
        </authorList>
    </citation>
    <scope>NUCLEOTIDE SEQUENCE</scope>
    <source>
        <tissue evidence="2">Shoot tissue taken approximately 20 cm above the soil surface</tissue>
    </source>
</reference>
<feature type="region of interest" description="Disordered" evidence="1">
    <location>
        <begin position="39"/>
        <end position="62"/>
    </location>
</feature>
<reference evidence="2" key="1">
    <citation type="submission" date="2014-09" db="EMBL/GenBank/DDBJ databases">
        <authorList>
            <person name="Magalhaes I.L.F."/>
            <person name="Oliveira U."/>
            <person name="Santos F.R."/>
            <person name="Vidigal T.H.D.A."/>
            <person name="Brescovit A.D."/>
            <person name="Santos A.J."/>
        </authorList>
    </citation>
    <scope>NUCLEOTIDE SEQUENCE</scope>
    <source>
        <tissue evidence="2">Shoot tissue taken approximately 20 cm above the soil surface</tissue>
    </source>
</reference>
<dbReference type="EMBL" id="GBRH01269348">
    <property type="protein sequence ID" value="JAD28547.1"/>
    <property type="molecule type" value="Transcribed_RNA"/>
</dbReference>
<sequence>MEAKPNEASRHAVKLKTISSDEFKANHHSTWTDVKRTKLLERSNHPKGEKEPNNIFESIHGD</sequence>
<proteinExistence type="predicted"/>
<protein>
    <submittedName>
        <fullName evidence="2">Uncharacterized protein</fullName>
    </submittedName>
</protein>
<organism evidence="2">
    <name type="scientific">Arundo donax</name>
    <name type="common">Giant reed</name>
    <name type="synonym">Donax arundinaceus</name>
    <dbReference type="NCBI Taxonomy" id="35708"/>
    <lineage>
        <taxon>Eukaryota</taxon>
        <taxon>Viridiplantae</taxon>
        <taxon>Streptophyta</taxon>
        <taxon>Embryophyta</taxon>
        <taxon>Tracheophyta</taxon>
        <taxon>Spermatophyta</taxon>
        <taxon>Magnoliopsida</taxon>
        <taxon>Liliopsida</taxon>
        <taxon>Poales</taxon>
        <taxon>Poaceae</taxon>
        <taxon>PACMAD clade</taxon>
        <taxon>Arundinoideae</taxon>
        <taxon>Arundineae</taxon>
        <taxon>Arundo</taxon>
    </lineage>
</organism>
<evidence type="ECO:0000313" key="2">
    <source>
        <dbReference type="EMBL" id="JAD28547.1"/>
    </source>
</evidence>
<feature type="compositionally biased region" description="Basic and acidic residues" evidence="1">
    <location>
        <begin position="39"/>
        <end position="52"/>
    </location>
</feature>
<evidence type="ECO:0000256" key="1">
    <source>
        <dbReference type="SAM" id="MobiDB-lite"/>
    </source>
</evidence>
<name>A0A0A8Z124_ARUDO</name>
<accession>A0A0A8Z124</accession>